<evidence type="ECO:0000256" key="1">
    <source>
        <dbReference type="SAM" id="Phobius"/>
    </source>
</evidence>
<sequence length="232" mass="27882">MEKFVEKFNIFDIFTMLVPGIVISCLFSISLSFKYYDIWKNYGNEKYVLFFVFSYVLGVVFQEIGTILDEKYLWKHLCGGELRHIFLSEDCYKNIFDTELAYKNALDIKVYFKKYINSEIYENASEKEKNALIFEYCLNICEMKGITYKADKMLIISEMSRSIFLGCIFTIVINMYLIFVCSYCSTFLYYEIPLLVISAIIFFYRKIRYEKYRIRILIRMFLIYVQQQTIEK</sequence>
<dbReference type="RefSeq" id="WP_116442114.1">
    <property type="nucleotide sequence ID" value="NZ_BHEO01000008.1"/>
</dbReference>
<keyword evidence="3" id="KW-1185">Reference proteome</keyword>
<feature type="transmembrane region" description="Helical" evidence="1">
    <location>
        <begin position="162"/>
        <end position="180"/>
    </location>
</feature>
<gene>
    <name evidence="2" type="ORF">FAEUMB_24920</name>
</gene>
<feature type="transmembrane region" description="Helical" evidence="1">
    <location>
        <begin position="47"/>
        <end position="68"/>
    </location>
</feature>
<feature type="transmembrane region" description="Helical" evidence="1">
    <location>
        <begin position="186"/>
        <end position="204"/>
    </location>
</feature>
<feature type="transmembrane region" description="Helical" evidence="1">
    <location>
        <begin position="12"/>
        <end position="35"/>
    </location>
</feature>
<keyword evidence="1" id="KW-1133">Transmembrane helix</keyword>
<keyword evidence="1" id="KW-0812">Transmembrane</keyword>
<protein>
    <submittedName>
        <fullName evidence="2">Uncharacterized protein</fullName>
    </submittedName>
</protein>
<keyword evidence="1" id="KW-0472">Membrane</keyword>
<dbReference type="EMBL" id="BHEO01000008">
    <property type="protein sequence ID" value="GBU05951.1"/>
    <property type="molecule type" value="Genomic_DNA"/>
</dbReference>
<evidence type="ECO:0000313" key="2">
    <source>
        <dbReference type="EMBL" id="GBU05951.1"/>
    </source>
</evidence>
<reference evidence="2 3" key="1">
    <citation type="journal article" date="2018" name="Int. J. Syst. Evol. Microbiol.">
        <title>Draft Genome Sequence of Faecalimonas umbilicata JCM 30896T, an Acetate-Producing Bacterium Isolated from Human Feces.</title>
        <authorList>
            <person name="Sakamoto M."/>
            <person name="Ikeyama N."/>
            <person name="Yuki M."/>
            <person name="Ohkuma M."/>
        </authorList>
    </citation>
    <scope>NUCLEOTIDE SEQUENCE [LARGE SCALE GENOMIC DNA]</scope>
    <source>
        <strain evidence="2 3">EGH7</strain>
    </source>
</reference>
<dbReference type="Proteomes" id="UP000702954">
    <property type="component" value="Unassembled WGS sequence"/>
</dbReference>
<evidence type="ECO:0000313" key="3">
    <source>
        <dbReference type="Proteomes" id="UP000702954"/>
    </source>
</evidence>
<name>A0ABQ0QZV3_9FIRM</name>
<accession>A0ABQ0QZV3</accession>
<dbReference type="PROSITE" id="PS51257">
    <property type="entry name" value="PROKAR_LIPOPROTEIN"/>
    <property type="match status" value="1"/>
</dbReference>
<comment type="caution">
    <text evidence="2">The sequence shown here is derived from an EMBL/GenBank/DDBJ whole genome shotgun (WGS) entry which is preliminary data.</text>
</comment>
<organism evidence="2 3">
    <name type="scientific">Faecalimonas umbilicata</name>
    <dbReference type="NCBI Taxonomy" id="1912855"/>
    <lineage>
        <taxon>Bacteria</taxon>
        <taxon>Bacillati</taxon>
        <taxon>Bacillota</taxon>
        <taxon>Clostridia</taxon>
        <taxon>Lachnospirales</taxon>
        <taxon>Lachnospiraceae</taxon>
        <taxon>Faecalimonas</taxon>
    </lineage>
</organism>
<proteinExistence type="predicted"/>